<evidence type="ECO:0000313" key="2">
    <source>
        <dbReference type="Proteomes" id="UP001189429"/>
    </source>
</evidence>
<sequence>VHVLAADGRAQLASPAVGAYHKDKTPWTLPAEYCVTGPPTQTSDLVALLGKKVIVQSRNSTVTFTHTVVAVNVNDQLKVAPAAKDKETLDKEWLPAHL</sequence>
<reference evidence="1" key="1">
    <citation type="submission" date="2023-10" db="EMBL/GenBank/DDBJ databases">
        <authorList>
            <person name="Chen Y."/>
            <person name="Shah S."/>
            <person name="Dougan E. K."/>
            <person name="Thang M."/>
            <person name="Chan C."/>
        </authorList>
    </citation>
    <scope>NUCLEOTIDE SEQUENCE [LARGE SCALE GENOMIC DNA]</scope>
</reference>
<dbReference type="EMBL" id="CAUYUJ010005658">
    <property type="protein sequence ID" value="CAK0814489.1"/>
    <property type="molecule type" value="Genomic_DNA"/>
</dbReference>
<dbReference type="Proteomes" id="UP001189429">
    <property type="component" value="Unassembled WGS sequence"/>
</dbReference>
<keyword evidence="2" id="KW-1185">Reference proteome</keyword>
<accession>A0ABN9R6P3</accession>
<feature type="non-terminal residue" evidence="1">
    <location>
        <position position="1"/>
    </location>
</feature>
<gene>
    <name evidence="1" type="ORF">PCOR1329_LOCUS18074</name>
</gene>
<feature type="non-terminal residue" evidence="1">
    <location>
        <position position="98"/>
    </location>
</feature>
<evidence type="ECO:0000313" key="1">
    <source>
        <dbReference type="EMBL" id="CAK0814489.1"/>
    </source>
</evidence>
<comment type="caution">
    <text evidence="1">The sequence shown here is derived from an EMBL/GenBank/DDBJ whole genome shotgun (WGS) entry which is preliminary data.</text>
</comment>
<proteinExistence type="predicted"/>
<name>A0ABN9R6P3_9DINO</name>
<organism evidence="1 2">
    <name type="scientific">Prorocentrum cordatum</name>
    <dbReference type="NCBI Taxonomy" id="2364126"/>
    <lineage>
        <taxon>Eukaryota</taxon>
        <taxon>Sar</taxon>
        <taxon>Alveolata</taxon>
        <taxon>Dinophyceae</taxon>
        <taxon>Prorocentrales</taxon>
        <taxon>Prorocentraceae</taxon>
        <taxon>Prorocentrum</taxon>
    </lineage>
</organism>
<protein>
    <submittedName>
        <fullName evidence="1">Uncharacterized protein</fullName>
    </submittedName>
</protein>